<feature type="region of interest" description="Disordered" evidence="1">
    <location>
        <begin position="25"/>
        <end position="85"/>
    </location>
</feature>
<reference evidence="2" key="1">
    <citation type="journal article" date="2014" name="Int. J. Syst. Evol. Microbiol.">
        <title>Complete genome sequence of Corynebacterium casei LMG S-19264T (=DSM 44701T), isolated from a smear-ripened cheese.</title>
        <authorList>
            <consortium name="US DOE Joint Genome Institute (JGI-PGF)"/>
            <person name="Walter F."/>
            <person name="Albersmeier A."/>
            <person name="Kalinowski J."/>
            <person name="Ruckert C."/>
        </authorList>
    </citation>
    <scope>NUCLEOTIDE SEQUENCE</scope>
    <source>
        <strain evidence="2">JCM 4956</strain>
    </source>
</reference>
<protein>
    <submittedName>
        <fullName evidence="2">Uncharacterized protein</fullName>
    </submittedName>
</protein>
<evidence type="ECO:0000313" key="3">
    <source>
        <dbReference type="Proteomes" id="UP000645555"/>
    </source>
</evidence>
<dbReference type="AlphaFoldDB" id="A0A918U4H9"/>
<reference evidence="2" key="2">
    <citation type="submission" date="2020-09" db="EMBL/GenBank/DDBJ databases">
        <authorList>
            <person name="Sun Q."/>
            <person name="Ohkuma M."/>
        </authorList>
    </citation>
    <scope>NUCLEOTIDE SEQUENCE</scope>
    <source>
        <strain evidence="2">JCM 4956</strain>
    </source>
</reference>
<organism evidence="2 3">
    <name type="scientific">Streptomyces fructofermentans</name>
    <dbReference type="NCBI Taxonomy" id="152141"/>
    <lineage>
        <taxon>Bacteria</taxon>
        <taxon>Bacillati</taxon>
        <taxon>Actinomycetota</taxon>
        <taxon>Actinomycetes</taxon>
        <taxon>Kitasatosporales</taxon>
        <taxon>Streptomycetaceae</taxon>
        <taxon>Streptomyces</taxon>
    </lineage>
</organism>
<evidence type="ECO:0000256" key="1">
    <source>
        <dbReference type="SAM" id="MobiDB-lite"/>
    </source>
</evidence>
<proteinExistence type="predicted"/>
<feature type="compositionally biased region" description="Low complexity" evidence="1">
    <location>
        <begin position="25"/>
        <end position="37"/>
    </location>
</feature>
<sequence length="85" mass="8710">MLKRGMCCVLSLFVRCARRGGAGAAVRVRGAGAGPRCARPRVGRGPRRRPEGGPLRDGAGAGRTRRRTAPPPRAVSARGAGPAPA</sequence>
<gene>
    <name evidence="2" type="ORF">GCM10010515_66660</name>
</gene>
<name>A0A918U4H9_9ACTN</name>
<accession>A0A918U4H9</accession>
<comment type="caution">
    <text evidence="2">The sequence shown here is derived from an EMBL/GenBank/DDBJ whole genome shotgun (WGS) entry which is preliminary data.</text>
</comment>
<dbReference type="Proteomes" id="UP000645555">
    <property type="component" value="Unassembled WGS sequence"/>
</dbReference>
<keyword evidence="3" id="KW-1185">Reference proteome</keyword>
<feature type="compositionally biased region" description="Basic residues" evidence="1">
    <location>
        <begin position="38"/>
        <end position="47"/>
    </location>
</feature>
<evidence type="ECO:0000313" key="2">
    <source>
        <dbReference type="EMBL" id="GGX90130.1"/>
    </source>
</evidence>
<dbReference type="EMBL" id="BMWD01000032">
    <property type="protein sequence ID" value="GGX90130.1"/>
    <property type="molecule type" value="Genomic_DNA"/>
</dbReference>